<dbReference type="InterPro" id="IPR011990">
    <property type="entry name" value="TPR-like_helical_dom_sf"/>
</dbReference>
<name>A0AAD7EMN3_9AGAR</name>
<feature type="compositionally biased region" description="Gly residues" evidence="2">
    <location>
        <begin position="638"/>
        <end position="653"/>
    </location>
</feature>
<accession>A0AAD7EMN3</accession>
<evidence type="ECO:0000313" key="3">
    <source>
        <dbReference type="EMBL" id="KAJ7336218.1"/>
    </source>
</evidence>
<feature type="compositionally biased region" description="Low complexity" evidence="2">
    <location>
        <begin position="715"/>
        <end position="724"/>
    </location>
</feature>
<organism evidence="3 4">
    <name type="scientific">Mycena albidolilacea</name>
    <dbReference type="NCBI Taxonomy" id="1033008"/>
    <lineage>
        <taxon>Eukaryota</taxon>
        <taxon>Fungi</taxon>
        <taxon>Dikarya</taxon>
        <taxon>Basidiomycota</taxon>
        <taxon>Agaricomycotina</taxon>
        <taxon>Agaricomycetes</taxon>
        <taxon>Agaricomycetidae</taxon>
        <taxon>Agaricales</taxon>
        <taxon>Marasmiineae</taxon>
        <taxon>Mycenaceae</taxon>
        <taxon>Mycena</taxon>
    </lineage>
</organism>
<reference evidence="3" key="1">
    <citation type="submission" date="2023-03" db="EMBL/GenBank/DDBJ databases">
        <title>Massive genome expansion in bonnet fungi (Mycena s.s.) driven by repeated elements and novel gene families across ecological guilds.</title>
        <authorList>
            <consortium name="Lawrence Berkeley National Laboratory"/>
            <person name="Harder C.B."/>
            <person name="Miyauchi S."/>
            <person name="Viragh M."/>
            <person name="Kuo A."/>
            <person name="Thoen E."/>
            <person name="Andreopoulos B."/>
            <person name="Lu D."/>
            <person name="Skrede I."/>
            <person name="Drula E."/>
            <person name="Henrissat B."/>
            <person name="Morin E."/>
            <person name="Kohler A."/>
            <person name="Barry K."/>
            <person name="LaButti K."/>
            <person name="Morin E."/>
            <person name="Salamov A."/>
            <person name="Lipzen A."/>
            <person name="Mereny Z."/>
            <person name="Hegedus B."/>
            <person name="Baldrian P."/>
            <person name="Stursova M."/>
            <person name="Weitz H."/>
            <person name="Taylor A."/>
            <person name="Grigoriev I.V."/>
            <person name="Nagy L.G."/>
            <person name="Martin F."/>
            <person name="Kauserud H."/>
        </authorList>
    </citation>
    <scope>NUCLEOTIDE SEQUENCE</scope>
    <source>
        <strain evidence="3">CBHHK002</strain>
    </source>
</reference>
<dbReference type="SUPFAM" id="SSF81901">
    <property type="entry name" value="HCP-like"/>
    <property type="match status" value="2"/>
</dbReference>
<dbReference type="SMART" id="SM00671">
    <property type="entry name" value="SEL1"/>
    <property type="match status" value="6"/>
</dbReference>
<dbReference type="Proteomes" id="UP001218218">
    <property type="component" value="Unassembled WGS sequence"/>
</dbReference>
<evidence type="ECO:0000256" key="2">
    <source>
        <dbReference type="SAM" id="MobiDB-lite"/>
    </source>
</evidence>
<dbReference type="Gene3D" id="1.25.40.10">
    <property type="entry name" value="Tetratricopeptide repeat domain"/>
    <property type="match status" value="2"/>
</dbReference>
<dbReference type="PANTHER" id="PTHR46430">
    <property type="entry name" value="PROTEIN SKT5-RELATED"/>
    <property type="match status" value="1"/>
</dbReference>
<evidence type="ECO:0000313" key="4">
    <source>
        <dbReference type="Proteomes" id="UP001218218"/>
    </source>
</evidence>
<feature type="region of interest" description="Disordered" evidence="2">
    <location>
        <begin position="501"/>
        <end position="776"/>
    </location>
</feature>
<feature type="compositionally biased region" description="Gly residues" evidence="2">
    <location>
        <begin position="725"/>
        <end position="738"/>
    </location>
</feature>
<dbReference type="EMBL" id="JARIHO010000031">
    <property type="protein sequence ID" value="KAJ7336218.1"/>
    <property type="molecule type" value="Genomic_DNA"/>
</dbReference>
<feature type="compositionally biased region" description="Gly residues" evidence="2">
    <location>
        <begin position="755"/>
        <end position="767"/>
    </location>
</feature>
<keyword evidence="1" id="KW-0677">Repeat</keyword>
<feature type="region of interest" description="Disordered" evidence="2">
    <location>
        <begin position="1"/>
        <end position="37"/>
    </location>
</feature>
<feature type="compositionally biased region" description="Basic and acidic residues" evidence="2">
    <location>
        <begin position="505"/>
        <end position="516"/>
    </location>
</feature>
<dbReference type="InterPro" id="IPR051726">
    <property type="entry name" value="Chitin_Synth_Reg"/>
</dbReference>
<dbReference type="Pfam" id="PF08238">
    <property type="entry name" value="Sel1"/>
    <property type="match status" value="5"/>
</dbReference>
<protein>
    <recommendedName>
        <fullName evidence="5">HCP-like protein</fullName>
    </recommendedName>
</protein>
<feature type="region of interest" description="Disordered" evidence="2">
    <location>
        <begin position="81"/>
        <end position="127"/>
    </location>
</feature>
<evidence type="ECO:0008006" key="5">
    <source>
        <dbReference type="Google" id="ProtNLM"/>
    </source>
</evidence>
<sequence>MSLPPLPARPPPTTSIPTFSPPHYDDPLVAPRPHRVDPSLSANVSNLSPVLRTTVDVVGQLPAAALGVIARDLDNTMQAQSGLAPGFINPNPSSLRTPSPNPPQGDWSPWAPAVTAARTPSPMPPARLPSPPRDGALTVPLPTVAALTAALPTVTSPAHDPALQLAWARDVLFLVDRTPSLSSSPLALAAAPLILSLANTTSPSGVPQTPMPEAVYLRATFASAGTYPNILPANPRAAFRDFEAAARAGHAPAWFRLARDYEAFNDTAHAIDCLNRGAKARDPAALHRLGTAHLLGQLGLQPDPAAALPYLHQAAARATLQCPQPAYVFALILLGEFTTPVAAPLLQPFLPQGQTREVYARQMLERAAALHFAPAQYKLGHAYEFAVPASAFPFDPLLSVQWYSLASQAGEAEADMALSKWFLCGAEGAFDKDESLARTFAAKAAAKGLPSGEFAMGYYNEVGIGGGLDLGEARAWYGKAAAHGNTDASERLRALAQSVPQALGRTEHDALTGDKLVRKRTQARMRSDQGGAGPGAYTDEPGPYANPHPEGPLPDPYGVNRAAPSAADPYGVGAGRATAPPSAYRGGAPPQADPSQRRTRVMELARKSSLADGGHSRSSSAGGFDYRAGAGSAPPPGAGYGPGPGPGQNGSGSYGTPPPGAGPAGRGRGQPREASLPPQQRQGQPREASLPPQQRQGTPGAGRGYALNDAGSRPGSAAGSMASTGRGGGGGGGAGGRAQGTPPLRRPGAANNPGGAAGGGGPTGHPGTGPATFAEMGFTGAKAEDKECVIM</sequence>
<dbReference type="PANTHER" id="PTHR46430:SF2">
    <property type="entry name" value="CHITIN SYNTHASE REGULATORY FACTOR 4"/>
    <property type="match status" value="1"/>
</dbReference>
<evidence type="ECO:0000256" key="1">
    <source>
        <dbReference type="ARBA" id="ARBA00022737"/>
    </source>
</evidence>
<comment type="caution">
    <text evidence="3">The sequence shown here is derived from an EMBL/GenBank/DDBJ whole genome shotgun (WGS) entry which is preliminary data.</text>
</comment>
<dbReference type="InterPro" id="IPR006597">
    <property type="entry name" value="Sel1-like"/>
</dbReference>
<dbReference type="AlphaFoldDB" id="A0AAD7EMN3"/>
<feature type="compositionally biased region" description="Pro residues" evidence="2">
    <location>
        <begin position="1"/>
        <end position="14"/>
    </location>
</feature>
<keyword evidence="4" id="KW-1185">Reference proteome</keyword>
<proteinExistence type="predicted"/>
<gene>
    <name evidence="3" type="ORF">DFH08DRAFT_1083040</name>
</gene>
<feature type="compositionally biased region" description="Pro residues" evidence="2">
    <location>
        <begin position="544"/>
        <end position="555"/>
    </location>
</feature>